<evidence type="ECO:0000313" key="3">
    <source>
        <dbReference type="Proteomes" id="UP001317742"/>
    </source>
</evidence>
<proteinExistence type="predicted"/>
<dbReference type="Gene3D" id="3.40.50.1820">
    <property type="entry name" value="alpha/beta hydrolase"/>
    <property type="match status" value="1"/>
</dbReference>
<gene>
    <name evidence="2" type="ORF">SYK_09210</name>
</gene>
<dbReference type="InterPro" id="IPR029058">
    <property type="entry name" value="AB_hydrolase_fold"/>
</dbReference>
<keyword evidence="3" id="KW-1185">Reference proteome</keyword>
<evidence type="ECO:0000313" key="2">
    <source>
        <dbReference type="EMBL" id="BDQ36561.1"/>
    </source>
</evidence>
<sequence>MRGQGDVVHIYIEGDGVAYSTPTTPSLDPTPITPTALLLARVDDAAAVAYVGRPCQYISGDSCTNKSWTSGRFSEATLQTENSLVNAAKKSANAKRVVLVGFSGGGAVAALLAERRTDVAALITVCGNLDHAVWTAMHNLTPLYGSLNPTEHVKRLSSLPQVHFLGAADTNINTKVTNSFVAKLGPDAPATVHIVPELAHGGEDWAKAWPELLHELRLNN</sequence>
<dbReference type="SUPFAM" id="SSF53474">
    <property type="entry name" value="alpha/beta-Hydrolases"/>
    <property type="match status" value="1"/>
</dbReference>
<organism evidence="2 3">
    <name type="scientific">Pseudodesulfovibrio nedwellii</name>
    <dbReference type="NCBI Taxonomy" id="2973072"/>
    <lineage>
        <taxon>Bacteria</taxon>
        <taxon>Pseudomonadati</taxon>
        <taxon>Thermodesulfobacteriota</taxon>
        <taxon>Desulfovibrionia</taxon>
        <taxon>Desulfovibrionales</taxon>
        <taxon>Desulfovibrionaceae</taxon>
    </lineage>
</organism>
<name>A0ABN6S4D2_9BACT</name>
<reference evidence="2 3" key="1">
    <citation type="submission" date="2022-08" db="EMBL/GenBank/DDBJ databases">
        <title>Genome Sequence of the sulphate-reducing bacterium, Pseudodesulfovibrio sp. SYK.</title>
        <authorList>
            <person name="Kondo R."/>
            <person name="Kataoka T."/>
        </authorList>
    </citation>
    <scope>NUCLEOTIDE SEQUENCE [LARGE SCALE GENOMIC DNA]</scope>
    <source>
        <strain evidence="2 3">SYK</strain>
    </source>
</reference>
<accession>A0ABN6S4D2</accession>
<dbReference type="EMBL" id="AP026709">
    <property type="protein sequence ID" value="BDQ36561.1"/>
    <property type="molecule type" value="Genomic_DNA"/>
</dbReference>
<feature type="domain" description="Dienelactone hydrolase" evidence="1">
    <location>
        <begin position="75"/>
        <end position="201"/>
    </location>
</feature>
<dbReference type="Proteomes" id="UP001317742">
    <property type="component" value="Chromosome"/>
</dbReference>
<evidence type="ECO:0000259" key="1">
    <source>
        <dbReference type="Pfam" id="PF01738"/>
    </source>
</evidence>
<dbReference type="Pfam" id="PF01738">
    <property type="entry name" value="DLH"/>
    <property type="match status" value="1"/>
</dbReference>
<dbReference type="InterPro" id="IPR002925">
    <property type="entry name" value="Dienelactn_hydro"/>
</dbReference>
<protein>
    <recommendedName>
        <fullName evidence="1">Dienelactone hydrolase domain-containing protein</fullName>
    </recommendedName>
</protein>